<evidence type="ECO:0000256" key="3">
    <source>
        <dbReference type="ARBA" id="ARBA00004922"/>
    </source>
</evidence>
<comment type="subcellular location">
    <subcellularLocation>
        <location evidence="2 10">Endoplasmic reticulum membrane</location>
        <topology evidence="2 10">Single-pass type I membrane protein</topology>
    </subcellularLocation>
</comment>
<dbReference type="EMBL" id="FXLY01000002">
    <property type="protein sequence ID" value="SMN18198.1"/>
    <property type="molecule type" value="Genomic_DNA"/>
</dbReference>
<feature type="chain" id="PRO_5011828673" description="Dolichyl-diphosphooligosaccharide--protein glycosyltransferase subunit 1" evidence="10">
    <location>
        <begin position="22"/>
        <end position="470"/>
    </location>
</feature>
<proteinExistence type="inferred from homology"/>
<dbReference type="InterPro" id="IPR007676">
    <property type="entry name" value="Ribophorin_I"/>
</dbReference>
<dbReference type="GO" id="GO:0018279">
    <property type="term" value="P:protein N-linked glycosylation via asparagine"/>
    <property type="evidence" value="ECO:0007669"/>
    <property type="project" value="TreeGrafter"/>
</dbReference>
<gene>
    <name evidence="11" type="ORF">KASA_0Q06336G</name>
</gene>
<keyword evidence="11" id="KW-0808">Transferase</keyword>
<keyword evidence="5 10" id="KW-0812">Transmembrane</keyword>
<keyword evidence="8 10" id="KW-1133">Transmembrane helix</keyword>
<sequence>MLFNRFWFLTAIVLLFKNVICEDFVPPISWENKEFKKTIELETSFTVENLELTIINIDSQPVTQYFLPIPSDIVPMISMFTAAYISEESFIQCMIVPGVHQLADGTEVSYGVIQFESPVAPGEEIALFAKIHYALNGTPSPEEIGMDDTQSLMLTVNRYPLSPYVSKTATIDIAGAEDFIELTPADNDNESGILLTNQFKYGPFHNVPAFQVSWANISYPVDYPLITVTDLKRDIWISHWAHTAEFQEYYEIINEGAKLKNGFNRVDFMKRVQRTEGKGGNFIGVLGLSMTENSTDAYVTDKVGKVSSVMREENKLLVKPRFPVFGGWAYNFTVGWTNTLEDFLHNSGTEQDSFVIALPVLNGPPDTIYRNVEVSVILPEGADVLDVGSPLPFANATVSREYSYFDLADGHAKLTFYYSNLISEFGTGELVVKYRFNTSSLYQKALYISYYVFGGLMTFFVLANLNLNIK</sequence>
<dbReference type="Pfam" id="PF04597">
    <property type="entry name" value="Ribophorin_I"/>
    <property type="match status" value="1"/>
</dbReference>
<evidence type="ECO:0000256" key="7">
    <source>
        <dbReference type="ARBA" id="ARBA00022824"/>
    </source>
</evidence>
<evidence type="ECO:0000256" key="6">
    <source>
        <dbReference type="ARBA" id="ARBA00022729"/>
    </source>
</evidence>
<feature type="signal peptide" evidence="10">
    <location>
        <begin position="1"/>
        <end position="21"/>
    </location>
</feature>
<organism evidence="11 12">
    <name type="scientific">Maudiozyma saulgeensis</name>
    <dbReference type="NCBI Taxonomy" id="1789683"/>
    <lineage>
        <taxon>Eukaryota</taxon>
        <taxon>Fungi</taxon>
        <taxon>Dikarya</taxon>
        <taxon>Ascomycota</taxon>
        <taxon>Saccharomycotina</taxon>
        <taxon>Saccharomycetes</taxon>
        <taxon>Saccharomycetales</taxon>
        <taxon>Saccharomycetaceae</taxon>
        <taxon>Maudiozyma</taxon>
    </lineage>
</organism>
<keyword evidence="9 10" id="KW-0472">Membrane</keyword>
<comment type="subunit">
    <text evidence="10">Component of the oligosaccharyltransferase (OST) complex.</text>
</comment>
<keyword evidence="12" id="KW-1185">Reference proteome</keyword>
<dbReference type="UniPathway" id="UPA00378"/>
<dbReference type="GO" id="GO:0008250">
    <property type="term" value="C:oligosaccharyltransferase complex"/>
    <property type="evidence" value="ECO:0007669"/>
    <property type="project" value="UniProtKB-UniRule"/>
</dbReference>
<evidence type="ECO:0000313" key="12">
    <source>
        <dbReference type="Proteomes" id="UP000196158"/>
    </source>
</evidence>
<evidence type="ECO:0000256" key="5">
    <source>
        <dbReference type="ARBA" id="ARBA00022692"/>
    </source>
</evidence>
<evidence type="ECO:0000256" key="4">
    <source>
        <dbReference type="ARBA" id="ARBA00008905"/>
    </source>
</evidence>
<evidence type="ECO:0000256" key="1">
    <source>
        <dbReference type="ARBA" id="ARBA00002791"/>
    </source>
</evidence>
<evidence type="ECO:0000256" key="10">
    <source>
        <dbReference type="RuleBase" id="RU361143"/>
    </source>
</evidence>
<evidence type="ECO:0000256" key="9">
    <source>
        <dbReference type="ARBA" id="ARBA00023136"/>
    </source>
</evidence>
<protein>
    <recommendedName>
        <fullName evidence="10">Dolichyl-diphosphooligosaccharide--protein glycosyltransferase subunit 1</fullName>
    </recommendedName>
</protein>
<dbReference type="GO" id="GO:0016740">
    <property type="term" value="F:transferase activity"/>
    <property type="evidence" value="ECO:0007669"/>
    <property type="project" value="UniProtKB-KW"/>
</dbReference>
<comment type="similarity">
    <text evidence="4 10">Belongs to the OST1 family.</text>
</comment>
<dbReference type="Proteomes" id="UP000196158">
    <property type="component" value="Unassembled WGS sequence"/>
</dbReference>
<keyword evidence="7 10" id="KW-0256">Endoplasmic reticulum</keyword>
<reference evidence="11 12" key="1">
    <citation type="submission" date="2017-04" db="EMBL/GenBank/DDBJ databases">
        <authorList>
            <person name="Afonso C.L."/>
            <person name="Miller P.J."/>
            <person name="Scott M.A."/>
            <person name="Spackman E."/>
            <person name="Goraichik I."/>
            <person name="Dimitrov K.M."/>
            <person name="Suarez D.L."/>
            <person name="Swayne D.E."/>
        </authorList>
    </citation>
    <scope>NUCLEOTIDE SEQUENCE [LARGE SCALE GENOMIC DNA]</scope>
</reference>
<name>A0A1X7QXQ0_9SACH</name>
<dbReference type="PANTHER" id="PTHR21049:SF0">
    <property type="entry name" value="DOLICHYL-DIPHOSPHOOLIGOSACCHARIDE--PROTEIN GLYCOSYLTRANSFERASE SUBUNIT 1"/>
    <property type="match status" value="1"/>
</dbReference>
<dbReference type="OrthoDB" id="310030at2759"/>
<dbReference type="PANTHER" id="PTHR21049">
    <property type="entry name" value="RIBOPHORIN I"/>
    <property type="match status" value="1"/>
</dbReference>
<comment type="function">
    <text evidence="1 10">Subunit of the oligosaccharyl transferase (OST) complex that catalyzes the initial transfer of a defined glycan (Glc(3)Man(9)GlcNAc(2) in eukaryotes) from the lipid carrier dolichol-pyrophosphate to an asparagine residue within an Asn-X-Ser/Thr consensus motif in nascent polypeptide chains, the first step in protein N-glycosylation. N-glycosylation occurs cotranslationally and the complex associates with the Sec61 complex at the channel-forming translocon complex that mediates protein translocation across the endoplasmic reticulum (ER). All subunits are required for a maximal enzyme activity.</text>
</comment>
<evidence type="ECO:0000256" key="8">
    <source>
        <dbReference type="ARBA" id="ARBA00022989"/>
    </source>
</evidence>
<keyword evidence="6 10" id="KW-0732">Signal</keyword>
<comment type="pathway">
    <text evidence="3 10">Protein modification; protein glycosylation.</text>
</comment>
<accession>A0A1X7QXQ0</accession>
<evidence type="ECO:0000313" key="11">
    <source>
        <dbReference type="EMBL" id="SMN18198.1"/>
    </source>
</evidence>
<evidence type="ECO:0000256" key="2">
    <source>
        <dbReference type="ARBA" id="ARBA00004115"/>
    </source>
</evidence>
<dbReference type="STRING" id="1789683.A0A1X7QXQ0"/>
<dbReference type="AlphaFoldDB" id="A0A1X7QXQ0"/>
<feature type="transmembrane region" description="Helical" evidence="10">
    <location>
        <begin position="445"/>
        <end position="467"/>
    </location>
</feature>